<comment type="similarity">
    <text evidence="1">Belongs to the methyltransferase superfamily.</text>
</comment>
<dbReference type="EMBL" id="QOUX01000025">
    <property type="protein sequence ID" value="RXJ02465.1"/>
    <property type="molecule type" value="Genomic_DNA"/>
</dbReference>
<name>A0A4Q0VVP8_9BACI</name>
<gene>
    <name evidence="5" type="ORF">DS745_07125</name>
</gene>
<dbReference type="SUPFAM" id="SSF53335">
    <property type="entry name" value="S-adenosyl-L-methionine-dependent methyltransferases"/>
    <property type="match status" value="1"/>
</dbReference>
<organism evidence="5 6">
    <name type="scientific">Anaerobacillus alkaliphilus</name>
    <dbReference type="NCBI Taxonomy" id="1548597"/>
    <lineage>
        <taxon>Bacteria</taxon>
        <taxon>Bacillati</taxon>
        <taxon>Bacillota</taxon>
        <taxon>Bacilli</taxon>
        <taxon>Bacillales</taxon>
        <taxon>Bacillaceae</taxon>
        <taxon>Anaerobacillus</taxon>
    </lineage>
</organism>
<evidence type="ECO:0000256" key="2">
    <source>
        <dbReference type="ARBA" id="ARBA00022603"/>
    </source>
</evidence>
<dbReference type="PANTHER" id="PTHR44942:SF4">
    <property type="entry name" value="METHYLTRANSFERASE TYPE 11 DOMAIN-CONTAINING PROTEIN"/>
    <property type="match status" value="1"/>
</dbReference>
<accession>A0A4Q0VVP8</accession>
<dbReference type="Pfam" id="PF08241">
    <property type="entry name" value="Methyltransf_11"/>
    <property type="match status" value="1"/>
</dbReference>
<keyword evidence="3 5" id="KW-0808">Transferase</keyword>
<dbReference type="InterPro" id="IPR051052">
    <property type="entry name" value="Diverse_substrate_MTase"/>
</dbReference>
<dbReference type="CDD" id="cd02440">
    <property type="entry name" value="AdoMet_MTases"/>
    <property type="match status" value="1"/>
</dbReference>
<dbReference type="OrthoDB" id="9797252at2"/>
<dbReference type="Proteomes" id="UP000290649">
    <property type="component" value="Unassembled WGS sequence"/>
</dbReference>
<evidence type="ECO:0000313" key="5">
    <source>
        <dbReference type="EMBL" id="RXJ02465.1"/>
    </source>
</evidence>
<dbReference type="PANTHER" id="PTHR44942">
    <property type="entry name" value="METHYLTRANSF_11 DOMAIN-CONTAINING PROTEIN"/>
    <property type="match status" value="1"/>
</dbReference>
<dbReference type="InterPro" id="IPR013216">
    <property type="entry name" value="Methyltransf_11"/>
</dbReference>
<feature type="domain" description="Methyltransferase type 11" evidence="4">
    <location>
        <begin position="43"/>
        <end position="135"/>
    </location>
</feature>
<dbReference type="RefSeq" id="WP_129077570.1">
    <property type="nucleotide sequence ID" value="NZ_QOUX01000025.1"/>
</dbReference>
<proteinExistence type="inferred from homology"/>
<dbReference type="InterPro" id="IPR029063">
    <property type="entry name" value="SAM-dependent_MTases_sf"/>
</dbReference>
<evidence type="ECO:0000313" key="6">
    <source>
        <dbReference type="Proteomes" id="UP000290649"/>
    </source>
</evidence>
<evidence type="ECO:0000256" key="3">
    <source>
        <dbReference type="ARBA" id="ARBA00022679"/>
    </source>
</evidence>
<comment type="caution">
    <text evidence="5">The sequence shown here is derived from an EMBL/GenBank/DDBJ whole genome shotgun (WGS) entry which is preliminary data.</text>
</comment>
<reference evidence="5 6" key="1">
    <citation type="journal article" date="2019" name="Int. J. Syst. Evol. Microbiol.">
        <title>Anaerobacillus alkaliphilus sp. nov., a novel alkaliphilic and moderately halophilic bacterium.</title>
        <authorList>
            <person name="Borsodi A.K."/>
            <person name="Aszalos J.M."/>
            <person name="Bihari P."/>
            <person name="Nagy I."/>
            <person name="Schumann P."/>
            <person name="Sproer C."/>
            <person name="Kovacs A.L."/>
            <person name="Boka K."/>
            <person name="Dobosy P."/>
            <person name="Ovari M."/>
            <person name="Szili-Kovacs T."/>
            <person name="Toth E."/>
        </authorList>
    </citation>
    <scope>NUCLEOTIDE SEQUENCE [LARGE SCALE GENOMIC DNA]</scope>
    <source>
        <strain evidence="5 6">B16-10</strain>
    </source>
</reference>
<keyword evidence="2 5" id="KW-0489">Methyltransferase</keyword>
<dbReference type="AlphaFoldDB" id="A0A4Q0VVP8"/>
<sequence>MDNTHKFNGKAGIYSLYRPDYPDQLIKDIIEEFHLNKNSLIADIGSGTGIFSKKLLKFQLQVVAVEPNEEMRDVAKSELNEYTRFTSINGTAENTTLEANSIDIITVAQAFHWFNQGKFKKECQRILKPGGKVFIVFNNRDIHSDVSKEIISIFKKYCSDFRGFSNGIEEDLDVYNNFFTTDYSYNSYDFPLLYDKSSFIGRHLSASYALKEGDPLYPQFLEEFSNLFDFYQKDGILHLPNVTKSYWGSV</sequence>
<evidence type="ECO:0000259" key="4">
    <source>
        <dbReference type="Pfam" id="PF08241"/>
    </source>
</evidence>
<dbReference type="Gene3D" id="3.40.50.150">
    <property type="entry name" value="Vaccinia Virus protein VP39"/>
    <property type="match status" value="1"/>
</dbReference>
<dbReference type="GO" id="GO:0032259">
    <property type="term" value="P:methylation"/>
    <property type="evidence" value="ECO:0007669"/>
    <property type="project" value="UniProtKB-KW"/>
</dbReference>
<protein>
    <submittedName>
        <fullName evidence="5">SAM-dependent methyltransferase</fullName>
    </submittedName>
</protein>
<evidence type="ECO:0000256" key="1">
    <source>
        <dbReference type="ARBA" id="ARBA00008361"/>
    </source>
</evidence>
<dbReference type="GO" id="GO:0008757">
    <property type="term" value="F:S-adenosylmethionine-dependent methyltransferase activity"/>
    <property type="evidence" value="ECO:0007669"/>
    <property type="project" value="InterPro"/>
</dbReference>
<keyword evidence="6" id="KW-1185">Reference proteome</keyword>